<gene>
    <name evidence="3" type="ORF">RF11_10958</name>
</gene>
<dbReference type="AlphaFoldDB" id="A0A0C2M8U3"/>
<dbReference type="EMBL" id="JWZT01005480">
    <property type="protein sequence ID" value="KII60729.1"/>
    <property type="molecule type" value="Genomic_DNA"/>
</dbReference>
<evidence type="ECO:0000313" key="4">
    <source>
        <dbReference type="Proteomes" id="UP000031668"/>
    </source>
</evidence>
<accession>A0A0C2M8U3</accession>
<dbReference type="PROSITE" id="PS51257">
    <property type="entry name" value="PROKAR_LIPOPROTEIN"/>
    <property type="match status" value="1"/>
</dbReference>
<feature type="chain" id="PRO_5002152254" evidence="2">
    <location>
        <begin position="26"/>
        <end position="128"/>
    </location>
</feature>
<evidence type="ECO:0000256" key="2">
    <source>
        <dbReference type="SAM" id="SignalP"/>
    </source>
</evidence>
<evidence type="ECO:0000313" key="3">
    <source>
        <dbReference type="EMBL" id="KII60729.1"/>
    </source>
</evidence>
<sequence length="128" mass="14714">MAISVKTSVVLLIFLCGMYYHGLLCGCGRNNFREEDVVVIRMQDTNEDQTEEESCGKPNQMSAEIIVEASDDTEVQEENMNDKKTLSDSSQDGRYDSFWKPSRDIKQRRASGRQHYHLNLKGFIENEN</sequence>
<proteinExistence type="predicted"/>
<keyword evidence="2" id="KW-0732">Signal</keyword>
<keyword evidence="4" id="KW-1185">Reference proteome</keyword>
<feature type="compositionally biased region" description="Basic and acidic residues" evidence="1">
    <location>
        <begin position="80"/>
        <end position="98"/>
    </location>
</feature>
<feature type="compositionally biased region" description="Acidic residues" evidence="1">
    <location>
        <begin position="70"/>
        <end position="79"/>
    </location>
</feature>
<dbReference type="Proteomes" id="UP000031668">
    <property type="component" value="Unassembled WGS sequence"/>
</dbReference>
<protein>
    <submittedName>
        <fullName evidence="3">Uncharacterized protein</fullName>
    </submittedName>
</protein>
<evidence type="ECO:0000256" key="1">
    <source>
        <dbReference type="SAM" id="MobiDB-lite"/>
    </source>
</evidence>
<feature type="region of interest" description="Disordered" evidence="1">
    <location>
        <begin position="70"/>
        <end position="98"/>
    </location>
</feature>
<comment type="caution">
    <text evidence="3">The sequence shown here is derived from an EMBL/GenBank/DDBJ whole genome shotgun (WGS) entry which is preliminary data.</text>
</comment>
<reference evidence="3 4" key="1">
    <citation type="journal article" date="2014" name="Genome Biol. Evol.">
        <title>The genome of the myxosporean Thelohanellus kitauei shows adaptations to nutrient acquisition within its fish host.</title>
        <authorList>
            <person name="Yang Y."/>
            <person name="Xiong J."/>
            <person name="Zhou Z."/>
            <person name="Huo F."/>
            <person name="Miao W."/>
            <person name="Ran C."/>
            <person name="Liu Y."/>
            <person name="Zhang J."/>
            <person name="Feng J."/>
            <person name="Wang M."/>
            <person name="Wang M."/>
            <person name="Wang L."/>
            <person name="Yao B."/>
        </authorList>
    </citation>
    <scope>NUCLEOTIDE SEQUENCE [LARGE SCALE GENOMIC DNA]</scope>
    <source>
        <strain evidence="3">Wuqing</strain>
    </source>
</reference>
<name>A0A0C2M8U3_THEKT</name>
<organism evidence="3 4">
    <name type="scientific">Thelohanellus kitauei</name>
    <name type="common">Myxosporean</name>
    <dbReference type="NCBI Taxonomy" id="669202"/>
    <lineage>
        <taxon>Eukaryota</taxon>
        <taxon>Metazoa</taxon>
        <taxon>Cnidaria</taxon>
        <taxon>Myxozoa</taxon>
        <taxon>Myxosporea</taxon>
        <taxon>Bivalvulida</taxon>
        <taxon>Platysporina</taxon>
        <taxon>Myxobolidae</taxon>
        <taxon>Thelohanellus</taxon>
    </lineage>
</organism>
<feature type="signal peptide" evidence="2">
    <location>
        <begin position="1"/>
        <end position="25"/>
    </location>
</feature>